<protein>
    <submittedName>
        <fullName evidence="2">Uncharacterized protein</fullName>
    </submittedName>
</protein>
<reference evidence="2 3" key="1">
    <citation type="submission" date="2016-09" db="EMBL/GenBank/DDBJ databases">
        <title>Couchioplanes caeruleus draft genome sequence.</title>
        <authorList>
            <person name="Sheehan J."/>
            <person name="Caffrey P."/>
        </authorList>
    </citation>
    <scope>NUCLEOTIDE SEQUENCE [LARGE SCALE GENOMIC DNA]</scope>
    <source>
        <strain evidence="2 3">DSM 43634</strain>
    </source>
</reference>
<dbReference type="SUPFAM" id="SSF48317">
    <property type="entry name" value="Acid phosphatase/Vanadium-dependent haloperoxidase"/>
    <property type="match status" value="1"/>
</dbReference>
<keyword evidence="1" id="KW-0732">Signal</keyword>
<name>A0A1K0G7Y5_9ACTN</name>
<evidence type="ECO:0000313" key="3">
    <source>
        <dbReference type="Proteomes" id="UP000182486"/>
    </source>
</evidence>
<dbReference type="PANTHER" id="PTHR34599:SF1">
    <property type="entry name" value="PHOSPHATIDIC ACID PHOSPHATASE TYPE 2_HALOPEROXIDASE DOMAIN-CONTAINING PROTEIN"/>
    <property type="match status" value="1"/>
</dbReference>
<dbReference type="EMBL" id="MEIA01000160">
    <property type="protein sequence ID" value="OJF13354.1"/>
    <property type="molecule type" value="Genomic_DNA"/>
</dbReference>
<keyword evidence="3" id="KW-1185">Reference proteome</keyword>
<organism evidence="2 3">
    <name type="scientific">Couchioplanes caeruleus subsp. caeruleus</name>
    <dbReference type="NCBI Taxonomy" id="56427"/>
    <lineage>
        <taxon>Bacteria</taxon>
        <taxon>Bacillati</taxon>
        <taxon>Actinomycetota</taxon>
        <taxon>Actinomycetes</taxon>
        <taxon>Micromonosporales</taxon>
        <taxon>Micromonosporaceae</taxon>
        <taxon>Couchioplanes</taxon>
    </lineage>
</organism>
<evidence type="ECO:0000313" key="2">
    <source>
        <dbReference type="EMBL" id="OJF13354.1"/>
    </source>
</evidence>
<dbReference type="InterPro" id="IPR052559">
    <property type="entry name" value="V-haloperoxidase"/>
</dbReference>
<gene>
    <name evidence="2" type="ORF">BG844_15635</name>
</gene>
<dbReference type="CDD" id="cd03398">
    <property type="entry name" value="PAP2_haloperoxidase"/>
    <property type="match status" value="1"/>
</dbReference>
<feature type="chain" id="PRO_5009664213" evidence="1">
    <location>
        <begin position="21"/>
        <end position="443"/>
    </location>
</feature>
<dbReference type="PANTHER" id="PTHR34599">
    <property type="entry name" value="PEROXIDASE-RELATED"/>
    <property type="match status" value="1"/>
</dbReference>
<dbReference type="Proteomes" id="UP000182486">
    <property type="component" value="Unassembled WGS sequence"/>
</dbReference>
<evidence type="ECO:0000256" key="1">
    <source>
        <dbReference type="SAM" id="SignalP"/>
    </source>
</evidence>
<dbReference type="InterPro" id="IPR036938">
    <property type="entry name" value="PAP2/HPO_sf"/>
</dbReference>
<sequence>MVVVLCVLGLLTVVPQRATAAPNYSGDPVHYWNGVLLELFRRVDEPPGKVTRAAAMLNIAVYDAESAYQRTWHTMVYQPYLGAPRYSGPPFLEGPDEEERVIGRTAYRMLTRLYPSQANFLENRFQNRFGTAPDAFDILDILVVNPVVQQTMNARADDGHDDPRPYSADGVPGAWRPTDSKCTAASQAATPFWGEVRPFAIPSGAHFRPPTPQLYASYDALLASPEYRTQVDEVRRLGGAASTERTVEQTAIGWFWANEVPGTYKPPGQLLEHTSIVAAQQRLTVYQNARLFALVSLALADAAIAEWDVKYLTPIDLWRPVSAIRDTGLDPNWQPLSADRNGVHFTPCFPAWASGHATFGGAWARVMRGFFNGVDAITFEATTEDPHSPVRTRRFTSFSQAAEENAQSRVYLGVHYSWDARDGLKLGDDVAGQVLATKLLKIT</sequence>
<accession>A0A1K0G7Y5</accession>
<proteinExistence type="predicted"/>
<dbReference type="AlphaFoldDB" id="A0A1K0G7Y5"/>
<feature type="signal peptide" evidence="1">
    <location>
        <begin position="1"/>
        <end position="20"/>
    </location>
</feature>
<dbReference type="Gene3D" id="1.10.606.20">
    <property type="match status" value="1"/>
</dbReference>
<comment type="caution">
    <text evidence="2">The sequence shown here is derived from an EMBL/GenBank/DDBJ whole genome shotgun (WGS) entry which is preliminary data.</text>
</comment>